<protein>
    <recommendedName>
        <fullName evidence="2">Flagellar biosynthesis protein FlgE</fullName>
    </recommendedName>
</protein>
<organism evidence="1">
    <name type="scientific">hydrothermal vent metagenome</name>
    <dbReference type="NCBI Taxonomy" id="652676"/>
    <lineage>
        <taxon>unclassified sequences</taxon>
        <taxon>metagenomes</taxon>
        <taxon>ecological metagenomes</taxon>
    </lineage>
</organism>
<dbReference type="AlphaFoldDB" id="A0A3B0XCW7"/>
<dbReference type="EMBL" id="UOFH01000208">
    <property type="protein sequence ID" value="VAW62163.1"/>
    <property type="molecule type" value="Genomic_DNA"/>
</dbReference>
<proteinExistence type="predicted"/>
<gene>
    <name evidence="1" type="ORF">MNBD_GAMMA08-1613</name>
</gene>
<reference evidence="1" key="1">
    <citation type="submission" date="2018-06" db="EMBL/GenBank/DDBJ databases">
        <authorList>
            <person name="Zhirakovskaya E."/>
        </authorList>
    </citation>
    <scope>NUCLEOTIDE SEQUENCE</scope>
</reference>
<evidence type="ECO:0008006" key="2">
    <source>
        <dbReference type="Google" id="ProtNLM"/>
    </source>
</evidence>
<evidence type="ECO:0000313" key="1">
    <source>
        <dbReference type="EMBL" id="VAW62163.1"/>
    </source>
</evidence>
<name>A0A3B0XCW7_9ZZZZ</name>
<sequence length="79" mass="8129">MGVLSVQNEALQGIQRGLDGLRKNASEIASADQLNKAGEGSDLEGALLGLQQNKVQVQASAKVVSAVDSVIGTIIDIRA</sequence>
<accession>A0A3B0XCW7</accession>